<gene>
    <name evidence="4" type="ORF">E5676_scaffold767G00220</name>
    <name evidence="3" type="ORF">E6C27_scaffold744G001330</name>
</gene>
<dbReference type="STRING" id="1194695.A0A5A7T9T2"/>
<dbReference type="EMBL" id="SSTE01018396">
    <property type="protein sequence ID" value="KAA0039648.1"/>
    <property type="molecule type" value="Genomic_DNA"/>
</dbReference>
<dbReference type="Pfam" id="PF07727">
    <property type="entry name" value="RVT_2"/>
    <property type="match status" value="1"/>
</dbReference>
<dbReference type="Proteomes" id="UP000321947">
    <property type="component" value="Unassembled WGS sequence"/>
</dbReference>
<feature type="domain" description="Reverse transcriptase Ty1/copia-type" evidence="2">
    <location>
        <begin position="54"/>
        <end position="99"/>
    </location>
</feature>
<keyword evidence="1" id="KW-0472">Membrane</keyword>
<keyword evidence="1" id="KW-0812">Transmembrane</keyword>
<evidence type="ECO:0000313" key="6">
    <source>
        <dbReference type="Proteomes" id="UP000321947"/>
    </source>
</evidence>
<sequence>MTSDISFLSSPIPVQSLPPVHSADGNHMSISHIGPVPSSGSSDGAIDWYGMEETSIRSLLAIATAKLWPLLQMDVTNVFLNGTLSEEVYMKPPLEAISNRQCYLDKHIEMKDLGTLNYFLGLEIPSSANGYYLSEAKYASNLPSRSGITDSATSSMPLDENVILTPFDGVPLDDPTLYRKLVGILIDLTLTVQILHLQFILLLNSWLLLTLFTLLLFFVFSAILKAIWVMVYSSPYSPLWFFLDSLMLIRTEFEYRALAGAPSKLLWLLCFLTDMGVPQRSPTILHCDNYNAIQIAHNDVLHERTTY</sequence>
<name>A0A5A7T9T2_CUCMM</name>
<comment type="caution">
    <text evidence="3">The sequence shown here is derived from an EMBL/GenBank/DDBJ whole genome shotgun (WGS) entry which is preliminary data.</text>
</comment>
<dbReference type="OrthoDB" id="2012657at2759"/>
<feature type="transmembrane region" description="Helical" evidence="1">
    <location>
        <begin position="206"/>
        <end position="231"/>
    </location>
</feature>
<dbReference type="AlphaFoldDB" id="A0A5A7T9T2"/>
<dbReference type="PANTHER" id="PTHR11439">
    <property type="entry name" value="GAG-POL-RELATED RETROTRANSPOSON"/>
    <property type="match status" value="1"/>
</dbReference>
<keyword evidence="1" id="KW-1133">Transmembrane helix</keyword>
<dbReference type="PANTHER" id="PTHR11439:SF461">
    <property type="entry name" value="OS10G0432200 PROTEIN"/>
    <property type="match status" value="1"/>
</dbReference>
<evidence type="ECO:0000313" key="3">
    <source>
        <dbReference type="EMBL" id="KAA0039648.1"/>
    </source>
</evidence>
<evidence type="ECO:0000259" key="2">
    <source>
        <dbReference type="Pfam" id="PF07727"/>
    </source>
</evidence>
<dbReference type="Proteomes" id="UP000321393">
    <property type="component" value="Unassembled WGS sequence"/>
</dbReference>
<evidence type="ECO:0000256" key="1">
    <source>
        <dbReference type="SAM" id="Phobius"/>
    </source>
</evidence>
<accession>A0A5A7T9T2</accession>
<reference evidence="5 6" key="1">
    <citation type="submission" date="2019-08" db="EMBL/GenBank/DDBJ databases">
        <title>Draft genome sequences of two oriental melons (Cucumis melo L. var makuwa).</title>
        <authorList>
            <person name="Kwon S.-Y."/>
        </authorList>
    </citation>
    <scope>NUCLEOTIDE SEQUENCE [LARGE SCALE GENOMIC DNA]</scope>
    <source>
        <strain evidence="6">cv. Chang Bougi</strain>
        <strain evidence="5">cv. SW 3</strain>
        <tissue evidence="3">Leaf</tissue>
    </source>
</reference>
<dbReference type="CDD" id="cd09272">
    <property type="entry name" value="RNase_HI_RT_Ty1"/>
    <property type="match status" value="1"/>
</dbReference>
<evidence type="ECO:0000313" key="4">
    <source>
        <dbReference type="EMBL" id="TYJ95532.1"/>
    </source>
</evidence>
<organism evidence="3 5">
    <name type="scientific">Cucumis melo var. makuwa</name>
    <name type="common">Oriental melon</name>
    <dbReference type="NCBI Taxonomy" id="1194695"/>
    <lineage>
        <taxon>Eukaryota</taxon>
        <taxon>Viridiplantae</taxon>
        <taxon>Streptophyta</taxon>
        <taxon>Embryophyta</taxon>
        <taxon>Tracheophyta</taxon>
        <taxon>Spermatophyta</taxon>
        <taxon>Magnoliopsida</taxon>
        <taxon>eudicotyledons</taxon>
        <taxon>Gunneridae</taxon>
        <taxon>Pentapetalae</taxon>
        <taxon>rosids</taxon>
        <taxon>fabids</taxon>
        <taxon>Cucurbitales</taxon>
        <taxon>Cucurbitaceae</taxon>
        <taxon>Benincaseae</taxon>
        <taxon>Cucumis</taxon>
    </lineage>
</organism>
<proteinExistence type="predicted"/>
<protein>
    <submittedName>
        <fullName evidence="3 4">Mitochondrial protein</fullName>
    </submittedName>
</protein>
<dbReference type="EMBL" id="SSTD01020139">
    <property type="protein sequence ID" value="TYJ95532.1"/>
    <property type="molecule type" value="Genomic_DNA"/>
</dbReference>
<evidence type="ECO:0000313" key="5">
    <source>
        <dbReference type="Proteomes" id="UP000321393"/>
    </source>
</evidence>
<dbReference type="InterPro" id="IPR013103">
    <property type="entry name" value="RVT_2"/>
</dbReference>